<accession>A0A1E5WH12</accession>
<dbReference type="Proteomes" id="UP000095767">
    <property type="component" value="Unassembled WGS sequence"/>
</dbReference>
<proteinExistence type="predicted"/>
<dbReference type="Pfam" id="PF07893">
    <property type="entry name" value="DUF1668"/>
    <property type="match status" value="1"/>
</dbReference>
<sequence>MKRSFRRFVNLVADNCARNAYTLRLIDMSSFFLPVPAATTTTSVGDPPLLEDRRLPEPCISFYSPLRDDDQSDDMDFMLLGDKVVATDGTGGAFMAPSGPGRARAFQALVSAYSSSSSPATGGHWSQGRTGRLQWRALPPPPPHDPFCAGAEPTWIDSCAALAVGSRIWTGCPVHHQGHRRRR</sequence>
<organism evidence="1 2">
    <name type="scientific">Dichanthelium oligosanthes</name>
    <dbReference type="NCBI Taxonomy" id="888268"/>
    <lineage>
        <taxon>Eukaryota</taxon>
        <taxon>Viridiplantae</taxon>
        <taxon>Streptophyta</taxon>
        <taxon>Embryophyta</taxon>
        <taxon>Tracheophyta</taxon>
        <taxon>Spermatophyta</taxon>
        <taxon>Magnoliopsida</taxon>
        <taxon>Liliopsida</taxon>
        <taxon>Poales</taxon>
        <taxon>Poaceae</taxon>
        <taxon>PACMAD clade</taxon>
        <taxon>Panicoideae</taxon>
        <taxon>Panicodae</taxon>
        <taxon>Paniceae</taxon>
        <taxon>Dichantheliinae</taxon>
        <taxon>Dichanthelium</taxon>
    </lineage>
</organism>
<dbReference type="InterPro" id="IPR012871">
    <property type="entry name" value="DUF1668_ORYSA"/>
</dbReference>
<gene>
    <name evidence="1" type="ORF">BAE44_0002309</name>
</gene>
<name>A0A1E5WH12_9POAL</name>
<reference evidence="1 2" key="1">
    <citation type="submission" date="2016-09" db="EMBL/GenBank/DDBJ databases">
        <title>The draft genome of Dichanthelium oligosanthes: A C3 panicoid grass species.</title>
        <authorList>
            <person name="Studer A.J."/>
            <person name="Schnable J.C."/>
            <person name="Brutnell T.P."/>
        </authorList>
    </citation>
    <scope>NUCLEOTIDE SEQUENCE [LARGE SCALE GENOMIC DNA]</scope>
    <source>
        <strain evidence="2">cv. Kellogg 1175</strain>
        <tissue evidence="1">Leaf</tissue>
    </source>
</reference>
<comment type="caution">
    <text evidence="1">The sequence shown here is derived from an EMBL/GenBank/DDBJ whole genome shotgun (WGS) entry which is preliminary data.</text>
</comment>
<evidence type="ECO:0000313" key="1">
    <source>
        <dbReference type="EMBL" id="OEL36673.1"/>
    </source>
</evidence>
<evidence type="ECO:0000313" key="2">
    <source>
        <dbReference type="Proteomes" id="UP000095767"/>
    </source>
</evidence>
<protein>
    <submittedName>
        <fullName evidence="1">Uncharacterized protein</fullName>
    </submittedName>
</protein>
<dbReference type="EMBL" id="LWDX02008444">
    <property type="protein sequence ID" value="OEL36673.1"/>
    <property type="molecule type" value="Genomic_DNA"/>
</dbReference>
<keyword evidence="2" id="KW-1185">Reference proteome</keyword>
<dbReference type="AlphaFoldDB" id="A0A1E5WH12"/>